<dbReference type="InterPro" id="IPR050765">
    <property type="entry name" value="Riboflavin_Biosynth_HTPR"/>
</dbReference>
<dbReference type="AlphaFoldDB" id="A0A923N3W6"/>
<dbReference type="PANTHER" id="PTHR38011:SF11">
    <property type="entry name" value="2,5-DIAMINO-6-RIBOSYLAMINO-4(3H)-PYRIMIDINONE 5'-PHOSPHATE REDUCTASE"/>
    <property type="match status" value="1"/>
</dbReference>
<evidence type="ECO:0000313" key="3">
    <source>
        <dbReference type="Proteomes" id="UP000603640"/>
    </source>
</evidence>
<gene>
    <name evidence="2" type="ORF">H8S84_02870</name>
</gene>
<evidence type="ECO:0000259" key="1">
    <source>
        <dbReference type="Pfam" id="PF01872"/>
    </source>
</evidence>
<dbReference type="RefSeq" id="WP_187065759.1">
    <property type="nucleotide sequence ID" value="NZ_JACRVF010000001.1"/>
</dbReference>
<dbReference type="Pfam" id="PF01872">
    <property type="entry name" value="RibD_C"/>
    <property type="match status" value="1"/>
</dbReference>
<dbReference type="EMBL" id="JACRVF010000001">
    <property type="protein sequence ID" value="MBC5991773.1"/>
    <property type="molecule type" value="Genomic_DNA"/>
</dbReference>
<dbReference type="InterPro" id="IPR002734">
    <property type="entry name" value="RibDG_C"/>
</dbReference>
<keyword evidence="3" id="KW-1185">Reference proteome</keyword>
<dbReference type="PANTHER" id="PTHR38011">
    <property type="entry name" value="DIHYDROFOLATE REDUCTASE FAMILY PROTEIN (AFU_ORTHOLOGUE AFUA_8G06820)"/>
    <property type="match status" value="1"/>
</dbReference>
<proteinExistence type="predicted"/>
<sequence length="176" mass="20019">MRKLILYISCSLDGYIAKPKDDLSFLSIVQKEGEDYGYNNFVATVDTVIVGRKTYDWVVGQGYDFPHSDKESYIITRQERPKQGNLTFYNGDLKTLVKELKAKKGKNIFCDGGSEIVNQLLADKLFDEMILSVVPILVGDGTRLFQDGRPEQELELASTKNYDSGLVQMHYKMKDK</sequence>
<feature type="domain" description="Bacterial bifunctional deaminase-reductase C-terminal" evidence="1">
    <location>
        <begin position="2"/>
        <end position="167"/>
    </location>
</feature>
<dbReference type="GO" id="GO:0009231">
    <property type="term" value="P:riboflavin biosynthetic process"/>
    <property type="evidence" value="ECO:0007669"/>
    <property type="project" value="InterPro"/>
</dbReference>
<dbReference type="InterPro" id="IPR024072">
    <property type="entry name" value="DHFR-like_dom_sf"/>
</dbReference>
<accession>A0A923N3W6</accession>
<name>A0A923N3W6_9BACT</name>
<dbReference type="Gene3D" id="3.40.430.10">
    <property type="entry name" value="Dihydrofolate Reductase, subunit A"/>
    <property type="match status" value="1"/>
</dbReference>
<organism evidence="2 3">
    <name type="scientific">Pontibacter cellulosilyticus</name>
    <dbReference type="NCBI Taxonomy" id="1720253"/>
    <lineage>
        <taxon>Bacteria</taxon>
        <taxon>Pseudomonadati</taxon>
        <taxon>Bacteroidota</taxon>
        <taxon>Cytophagia</taxon>
        <taxon>Cytophagales</taxon>
        <taxon>Hymenobacteraceae</taxon>
        <taxon>Pontibacter</taxon>
    </lineage>
</organism>
<reference evidence="2" key="1">
    <citation type="submission" date="2020-08" db="EMBL/GenBank/DDBJ databases">
        <title>Pontibacter sp. SD6 16S ribosomal RNA gene Genome sequencing and assembly.</title>
        <authorList>
            <person name="Kang M."/>
        </authorList>
    </citation>
    <scope>NUCLEOTIDE SEQUENCE</scope>
    <source>
        <strain evidence="2">SD6</strain>
    </source>
</reference>
<comment type="caution">
    <text evidence="2">The sequence shown here is derived from an EMBL/GenBank/DDBJ whole genome shotgun (WGS) entry which is preliminary data.</text>
</comment>
<protein>
    <submittedName>
        <fullName evidence="2">Dihydrofolate reductase</fullName>
    </submittedName>
</protein>
<evidence type="ECO:0000313" key="2">
    <source>
        <dbReference type="EMBL" id="MBC5991773.1"/>
    </source>
</evidence>
<dbReference type="SUPFAM" id="SSF53597">
    <property type="entry name" value="Dihydrofolate reductase-like"/>
    <property type="match status" value="1"/>
</dbReference>
<dbReference type="GO" id="GO:0008703">
    <property type="term" value="F:5-amino-6-(5-phosphoribosylamino)uracil reductase activity"/>
    <property type="evidence" value="ECO:0007669"/>
    <property type="project" value="InterPro"/>
</dbReference>
<dbReference type="Proteomes" id="UP000603640">
    <property type="component" value="Unassembled WGS sequence"/>
</dbReference>